<gene>
    <name evidence="1" type="ORF">CEP51_007814</name>
</gene>
<dbReference type="EMBL" id="NKCL01000192">
    <property type="protein sequence ID" value="RSL78891.1"/>
    <property type="molecule type" value="Genomic_DNA"/>
</dbReference>
<keyword evidence="2" id="KW-1185">Reference proteome</keyword>
<dbReference type="Proteomes" id="UP000287972">
    <property type="component" value="Unassembled WGS sequence"/>
</dbReference>
<organism evidence="1 2">
    <name type="scientific">Fusarium floridanum</name>
    <dbReference type="NCBI Taxonomy" id="1325733"/>
    <lineage>
        <taxon>Eukaryota</taxon>
        <taxon>Fungi</taxon>
        <taxon>Dikarya</taxon>
        <taxon>Ascomycota</taxon>
        <taxon>Pezizomycotina</taxon>
        <taxon>Sordariomycetes</taxon>
        <taxon>Hypocreomycetidae</taxon>
        <taxon>Hypocreales</taxon>
        <taxon>Nectriaceae</taxon>
        <taxon>Fusarium</taxon>
        <taxon>Fusarium solani species complex</taxon>
    </lineage>
</organism>
<reference evidence="1 2" key="1">
    <citation type="submission" date="2017-06" db="EMBL/GenBank/DDBJ databases">
        <title>Comparative genomic analysis of Ambrosia Fusariam Clade fungi.</title>
        <authorList>
            <person name="Stajich J.E."/>
            <person name="Carrillo J."/>
            <person name="Kijimoto T."/>
            <person name="Eskalen A."/>
            <person name="O'Donnell K."/>
            <person name="Kasson M."/>
        </authorList>
    </citation>
    <scope>NUCLEOTIDE SEQUENCE [LARGE SCALE GENOMIC DNA]</scope>
    <source>
        <strain evidence="1 2">NRRL62606</strain>
    </source>
</reference>
<name>A0A428RN03_9HYPO</name>
<evidence type="ECO:0000313" key="2">
    <source>
        <dbReference type="Proteomes" id="UP000287972"/>
    </source>
</evidence>
<protein>
    <submittedName>
        <fullName evidence="1">Uncharacterized protein</fullName>
    </submittedName>
</protein>
<proteinExistence type="predicted"/>
<accession>A0A428RN03</accession>
<comment type="caution">
    <text evidence="1">The sequence shown here is derived from an EMBL/GenBank/DDBJ whole genome shotgun (WGS) entry which is preliminary data.</text>
</comment>
<dbReference type="AlphaFoldDB" id="A0A428RN03"/>
<evidence type="ECO:0000313" key="1">
    <source>
        <dbReference type="EMBL" id="RSL78891.1"/>
    </source>
</evidence>
<sequence>MSRHRGHSDLPKHVILEDRLLYLLSLDKRATEIECIVEFPDTFTRDRAMVQLQGAKFKSQRIVTCLP</sequence>